<gene>
    <name evidence="2" type="ORF">GMRT_15516</name>
</gene>
<keyword evidence="3" id="KW-1185">Reference proteome</keyword>
<dbReference type="GO" id="GO:0051301">
    <property type="term" value="P:cell division"/>
    <property type="evidence" value="ECO:0007669"/>
    <property type="project" value="UniProtKB-KW"/>
</dbReference>
<keyword evidence="2" id="KW-0132">Cell division</keyword>
<proteinExistence type="predicted"/>
<feature type="compositionally biased region" description="Basic residues" evidence="1">
    <location>
        <begin position="770"/>
        <end position="779"/>
    </location>
</feature>
<protein>
    <submittedName>
        <fullName evidence="2">Cell division control protein CDC19</fullName>
    </submittedName>
</protein>
<accession>A0A4Z1TBD7</accession>
<evidence type="ECO:0000313" key="3">
    <source>
        <dbReference type="Proteomes" id="UP000315496"/>
    </source>
</evidence>
<dbReference type="Proteomes" id="UP000315496">
    <property type="component" value="Chromosome 1"/>
</dbReference>
<evidence type="ECO:0000256" key="1">
    <source>
        <dbReference type="SAM" id="MobiDB-lite"/>
    </source>
</evidence>
<dbReference type="OrthoDB" id="10252369at2759"/>
<reference evidence="2 3" key="1">
    <citation type="submission" date="2019-05" db="EMBL/GenBank/DDBJ databases">
        <title>The compact genome of Giardia muris reveals important steps in the evolution of intestinal protozoan parasites.</title>
        <authorList>
            <person name="Xu F."/>
            <person name="Jimenez-Gonzalez A."/>
            <person name="Einarsson E."/>
            <person name="Astvaldsson A."/>
            <person name="Peirasmaki D."/>
            <person name="Eckmann L."/>
            <person name="Andersson J.O."/>
            <person name="Svard S.G."/>
            <person name="Jerlstrom-Hultqvist J."/>
        </authorList>
    </citation>
    <scope>NUCLEOTIDE SEQUENCE [LARGE SCALE GENOMIC DNA]</scope>
    <source>
        <strain evidence="2 3">Roberts-Thomson</strain>
    </source>
</reference>
<evidence type="ECO:0000313" key="2">
    <source>
        <dbReference type="EMBL" id="TNJ29841.1"/>
    </source>
</evidence>
<sequence length="1236" mass="138044">MEALFAAIDEHDFCTALTQVDTLARTSHDPLIPMYVNSIKACIFAYSGHPAAYAALSHALTGMTPELFHYNASNLLLVCRVLGADGYIGHRLPKDLPCSLSDFPHLARYCLATRNYAGVDKLLVQIDKISKKFLGTDPAMTGMRQKEALAVMVSRSVITLLKDSVDNISTRNAITLFKLALSSFSKQILPNIALFGKQIPHSGVECIKKLHRQAPSSMVANLLEYDLVLGLHSEPGDWAPKLLMTDEMLMGIQDPSPSGRPLLESASNLLGRLHTVRSLFIALGHVNTLKDAKMTVFRHFWKVFKVEHTLDALLVCEAVDNDLWLPRCVIGVLYYGLNEVDGIEESDLNEYQSLLTGPDAHASTSLLTDDTLLQFLILLAHTPFFRQEALPRNAECLPTEEIERETSGEMAVRIDVITAVKHIIRTLIDRFQASTVSSAILDELVKTILLFRYSETGLELHNMMTVLEYVIRRDERYQEDNILHLVHTYLQVIEIYLVLGWDARGAVLHPSLQALLDDLTLKSLQEAANMIATAISDLLYRGRDFNFHIDTLLITTVTGMLIACLNLLQSRQFQELVLPRSGRCSTPDRQARDFSINSSVSSLQVQLERSAANIQKNIMKEDPSLEAQPSQRSSSPLLMVLPEEESTQYPETQANLTALLIHLSRYARLMFEHLKLLYTTQKGVIDAYPSLPLVLLVLKQRMRTIDTACWRERIEEDIMFTFLNIRNQSYLTLGYVVWTWYLEMGLLSERQADSVFDGLPDVYIEEHRLKSKPSKSTRGNKRDASVETPQFPLGSSQNPFLYPSNYIEMASGANADIRTFGFVPYVQGAAQYPFEFTTDVLQGLSLGLIETINPAVLLDGLGAIARAHLSGSAVLAQALHGLYKWIGTMLSYKSISKQNLASAFAGTSGPRTSAERPLSYSRDGSFLIDSLDLNPFGLMSFLFDVGGRIDEDVPEMERNISGPIPVPDHPLGEEDGKESMEERVDIPPARSILPMSNSILTTDFWKHYVQTTTIPIQAASVGGLLLRRRPNLSKDPGFSRALGDGLRRFLYGVPGTITRRMSRSDSLGTFLVYHLCLHVYLVCNGLAIEANSCELGELFRQANALIDRKGVWDEEAPGIYAEYFDYHGLQHRLPPIDLFINIPLVHYWASRAGAVIGSCIIPEVIKLRSCDFTVSLPLVLALASSIILLEGAIAPDIHQNLERILSCLSEKSVHPRQETSRNIFIACIRNLLRMRL</sequence>
<keyword evidence="2" id="KW-0131">Cell cycle</keyword>
<feature type="region of interest" description="Disordered" evidence="1">
    <location>
        <begin position="770"/>
        <end position="792"/>
    </location>
</feature>
<dbReference type="AlphaFoldDB" id="A0A4Z1TBD7"/>
<dbReference type="VEuPathDB" id="GiardiaDB:GMRT_15516"/>
<dbReference type="EMBL" id="VDLU01000001">
    <property type="protein sequence ID" value="TNJ29841.1"/>
    <property type="molecule type" value="Genomic_DNA"/>
</dbReference>
<organism evidence="2 3">
    <name type="scientific">Giardia muris</name>
    <dbReference type="NCBI Taxonomy" id="5742"/>
    <lineage>
        <taxon>Eukaryota</taxon>
        <taxon>Metamonada</taxon>
        <taxon>Diplomonadida</taxon>
        <taxon>Hexamitidae</taxon>
        <taxon>Giardiinae</taxon>
        <taxon>Giardia</taxon>
    </lineage>
</organism>
<name>A0A4Z1TBD7_GIAMU</name>
<comment type="caution">
    <text evidence="2">The sequence shown here is derived from an EMBL/GenBank/DDBJ whole genome shotgun (WGS) entry which is preliminary data.</text>
</comment>